<evidence type="ECO:0000313" key="2">
    <source>
        <dbReference type="EMBL" id="RKR02791.1"/>
    </source>
</evidence>
<keyword evidence="1" id="KW-1133">Transmembrane helix</keyword>
<comment type="caution">
    <text evidence="2">The sequence shown here is derived from an EMBL/GenBank/DDBJ whole genome shotgun (WGS) entry which is preliminary data.</text>
</comment>
<dbReference type="Proteomes" id="UP000273675">
    <property type="component" value="Unassembled WGS sequence"/>
</dbReference>
<evidence type="ECO:0000313" key="3">
    <source>
        <dbReference type="Proteomes" id="UP000273675"/>
    </source>
</evidence>
<keyword evidence="1" id="KW-0812">Transmembrane</keyword>
<dbReference type="RefSeq" id="WP_121210086.1">
    <property type="nucleotide sequence ID" value="NZ_RBIM01000002.1"/>
</dbReference>
<dbReference type="OrthoDB" id="7562173at2"/>
<evidence type="ECO:0000256" key="1">
    <source>
        <dbReference type="SAM" id="Phobius"/>
    </source>
</evidence>
<keyword evidence="1" id="KW-0472">Membrane</keyword>
<gene>
    <name evidence="2" type="ORF">C7435_0730</name>
</gene>
<proteinExistence type="predicted"/>
<reference evidence="2 3" key="1">
    <citation type="submission" date="2018-10" db="EMBL/GenBank/DDBJ databases">
        <title>Genomic Encyclopedia of Type Strains, Phase IV (KMG-IV): sequencing the most valuable type-strain genomes for metagenomic binning, comparative biology and taxonomic classification.</title>
        <authorList>
            <person name="Goeker M."/>
        </authorList>
    </citation>
    <scope>NUCLEOTIDE SEQUENCE [LARGE SCALE GENOMIC DNA]</scope>
    <source>
        <strain evidence="2 3">DSM 4734</strain>
    </source>
</reference>
<dbReference type="EMBL" id="RBIM01000002">
    <property type="protein sequence ID" value="RKR02791.1"/>
    <property type="molecule type" value="Genomic_DNA"/>
</dbReference>
<accession>A0A495DJJ4</accession>
<organism evidence="2 3">
    <name type="scientific">Maricaulis maris</name>
    <dbReference type="NCBI Taxonomy" id="74318"/>
    <lineage>
        <taxon>Bacteria</taxon>
        <taxon>Pseudomonadati</taxon>
        <taxon>Pseudomonadota</taxon>
        <taxon>Alphaproteobacteria</taxon>
        <taxon>Maricaulales</taxon>
        <taxon>Maricaulaceae</taxon>
        <taxon>Maricaulis</taxon>
    </lineage>
</organism>
<sequence>MILRRLAIGLRKQDWVTVVIETLIVVFGVFIGLQVNNWNEARQERIETHSLLERLERDFEQQLALTDSGIARQLLYLEVTERLITGIRAGQLDEDFLASDLALVDSIGSMPAPSAAFEELVSTGRMRLIRNAALRDELYRYDSYTGFLYLQFSQVAEPVAELSRVIIRAKTLELTGQPSTRFEQLGRVEAIDHAVLLEDRDIMDALQSAYITQDNTHLILIALRARIERILDLLAEERGEPGP</sequence>
<name>A0A495DJJ4_9PROT</name>
<feature type="transmembrane region" description="Helical" evidence="1">
    <location>
        <begin position="15"/>
        <end position="35"/>
    </location>
</feature>
<protein>
    <submittedName>
        <fullName evidence="2">Uncharacterized protein</fullName>
    </submittedName>
</protein>
<dbReference type="AlphaFoldDB" id="A0A495DJJ4"/>